<dbReference type="PRINTS" id="PR00956">
    <property type="entry name" value="FLGMOTORFLIN"/>
</dbReference>
<dbReference type="GO" id="GO:0071973">
    <property type="term" value="P:bacterial-type flagellum-dependent cell motility"/>
    <property type="evidence" value="ECO:0007669"/>
    <property type="project" value="UniProtKB-UniRule"/>
</dbReference>
<comment type="similarity">
    <text evidence="1 7">Belongs to the FliN/MopA/SpaO family.</text>
</comment>
<dbReference type="EMBL" id="ARYI01000008">
    <property type="protein sequence ID" value="KCZ93175.1"/>
    <property type="molecule type" value="Genomic_DNA"/>
</dbReference>
<keyword evidence="9" id="KW-0969">Cilium</keyword>
<evidence type="ECO:0000256" key="1">
    <source>
        <dbReference type="ARBA" id="ARBA00009226"/>
    </source>
</evidence>
<keyword evidence="4 7" id="KW-0145">Chemotaxis</keyword>
<dbReference type="PATRIC" id="fig|1280951.3.peg.2188"/>
<evidence type="ECO:0000256" key="7">
    <source>
        <dbReference type="RuleBase" id="RU362074"/>
    </source>
</evidence>
<protein>
    <recommendedName>
        <fullName evidence="2 7">Flagellar motor switch protein FliN</fullName>
    </recommendedName>
</protein>
<evidence type="ECO:0000259" key="8">
    <source>
        <dbReference type="Pfam" id="PF01052"/>
    </source>
</evidence>
<gene>
    <name evidence="9" type="ORF">HHI_10839</name>
</gene>
<evidence type="ECO:0000256" key="3">
    <source>
        <dbReference type="ARBA" id="ARBA00022475"/>
    </source>
</evidence>
<keyword evidence="3 7" id="KW-1003">Cell membrane</keyword>
<dbReference type="Pfam" id="PF01052">
    <property type="entry name" value="FliMN_C"/>
    <property type="match status" value="1"/>
</dbReference>
<evidence type="ECO:0000256" key="6">
    <source>
        <dbReference type="ARBA" id="ARBA00023136"/>
    </source>
</evidence>
<sequence length="89" mass="9669">MTEPKNPALEKMLMDVPVRVDVVLGEARIPMEELMALSPGEIVALERQTNEPVDIYVSGRLVARGKLVVTDGQLGVTLSEIIDSRPEAA</sequence>
<dbReference type="Proteomes" id="UP000025061">
    <property type="component" value="Unassembled WGS sequence"/>
</dbReference>
<keyword evidence="10" id="KW-1185">Reference proteome</keyword>
<dbReference type="GO" id="GO:0006935">
    <property type="term" value="P:chemotaxis"/>
    <property type="evidence" value="ECO:0007669"/>
    <property type="project" value="UniProtKB-KW"/>
</dbReference>
<dbReference type="InterPro" id="IPR001172">
    <property type="entry name" value="FliN_T3SS_HrcQb"/>
</dbReference>
<dbReference type="GO" id="GO:0009425">
    <property type="term" value="C:bacterial-type flagellum basal body"/>
    <property type="evidence" value="ECO:0007669"/>
    <property type="project" value="UniProtKB-SubCell"/>
</dbReference>
<evidence type="ECO:0000256" key="2">
    <source>
        <dbReference type="ARBA" id="ARBA00021897"/>
    </source>
</evidence>
<keyword evidence="7" id="KW-0975">Bacterial flagellum</keyword>
<dbReference type="SUPFAM" id="SSF101801">
    <property type="entry name" value="Surface presentation of antigens (SPOA)"/>
    <property type="match status" value="1"/>
</dbReference>
<dbReference type="AlphaFoldDB" id="A0A059FR71"/>
<feature type="domain" description="Flagellar motor switch protein FliN-like C-terminal" evidence="8">
    <location>
        <begin position="12"/>
        <end position="83"/>
    </location>
</feature>
<evidence type="ECO:0000313" key="9">
    <source>
        <dbReference type="EMBL" id="KCZ93175.1"/>
    </source>
</evidence>
<dbReference type="GO" id="GO:0005886">
    <property type="term" value="C:plasma membrane"/>
    <property type="evidence" value="ECO:0007669"/>
    <property type="project" value="UniProtKB-SubCell"/>
</dbReference>
<dbReference type="RefSeq" id="WP_011646411.1">
    <property type="nucleotide sequence ID" value="NZ_ARYI01000008.1"/>
</dbReference>
<dbReference type="InterPro" id="IPR001543">
    <property type="entry name" value="FliN-like_C"/>
</dbReference>
<keyword evidence="5 7" id="KW-0283">Flagellar rotation</keyword>
<comment type="function">
    <text evidence="7">FliN is one of three proteins (FliG, FliN, FliM) that form the rotor-mounted switch complex (C ring), located at the base of the basal body. This complex interacts with the CheY and CheZ chemotaxis proteins, in addition to contacting components of the motor that determine the direction of flagellar rotation.</text>
</comment>
<dbReference type="InterPro" id="IPR051469">
    <property type="entry name" value="FliN/MopA/SpaO"/>
</dbReference>
<accession>A0A059FR71</accession>
<organism evidence="9 10">
    <name type="scientific">Hyphomonas hirschiana VP5</name>
    <dbReference type="NCBI Taxonomy" id="1280951"/>
    <lineage>
        <taxon>Bacteria</taxon>
        <taxon>Pseudomonadati</taxon>
        <taxon>Pseudomonadota</taxon>
        <taxon>Alphaproteobacteria</taxon>
        <taxon>Hyphomonadales</taxon>
        <taxon>Hyphomonadaceae</taxon>
        <taxon>Hyphomonas</taxon>
    </lineage>
</organism>
<evidence type="ECO:0000256" key="4">
    <source>
        <dbReference type="ARBA" id="ARBA00022500"/>
    </source>
</evidence>
<dbReference type="NCBIfam" id="TIGR02480">
    <property type="entry name" value="fliN"/>
    <property type="match status" value="1"/>
</dbReference>
<reference evidence="9 10" key="1">
    <citation type="submission" date="2013-04" db="EMBL/GenBank/DDBJ databases">
        <title>Hyphomonas hirschiana VP5 Genome Sequencing.</title>
        <authorList>
            <person name="Lai Q."/>
            <person name="Shao Z."/>
        </authorList>
    </citation>
    <scope>NUCLEOTIDE SEQUENCE [LARGE SCALE GENOMIC DNA]</scope>
    <source>
        <strain evidence="9 10">VP5</strain>
    </source>
</reference>
<keyword evidence="6 7" id="KW-0472">Membrane</keyword>
<evidence type="ECO:0000313" key="10">
    <source>
        <dbReference type="Proteomes" id="UP000025061"/>
    </source>
</evidence>
<comment type="caution">
    <text evidence="9">The sequence shown here is derived from an EMBL/GenBank/DDBJ whole genome shotgun (WGS) entry which is preliminary data.</text>
</comment>
<dbReference type="Gene3D" id="2.30.330.10">
    <property type="entry name" value="SpoA-like"/>
    <property type="match status" value="1"/>
</dbReference>
<comment type="subcellular location">
    <subcellularLocation>
        <location evidence="7">Cell membrane</location>
        <topology evidence="7">Peripheral membrane protein</topology>
        <orientation evidence="7">Cytoplasmic side</orientation>
    </subcellularLocation>
    <subcellularLocation>
        <location evidence="7">Bacterial flagellum basal body</location>
    </subcellularLocation>
</comment>
<keyword evidence="9" id="KW-0282">Flagellum</keyword>
<name>A0A059FR71_9PROT</name>
<dbReference type="PANTHER" id="PTHR43484">
    <property type="match status" value="1"/>
</dbReference>
<keyword evidence="9" id="KW-0966">Cell projection</keyword>
<dbReference type="GO" id="GO:0003774">
    <property type="term" value="F:cytoskeletal motor activity"/>
    <property type="evidence" value="ECO:0007669"/>
    <property type="project" value="UniProtKB-UniRule"/>
</dbReference>
<dbReference type="InterPro" id="IPR036429">
    <property type="entry name" value="SpoA-like_sf"/>
</dbReference>
<evidence type="ECO:0000256" key="5">
    <source>
        <dbReference type="ARBA" id="ARBA00022779"/>
    </source>
</evidence>
<dbReference type="InterPro" id="IPR012826">
    <property type="entry name" value="FliN"/>
</dbReference>
<dbReference type="PANTHER" id="PTHR43484:SF1">
    <property type="entry name" value="FLAGELLAR MOTOR SWITCH PROTEIN FLIN"/>
    <property type="match status" value="1"/>
</dbReference>
<proteinExistence type="inferred from homology"/>